<evidence type="ECO:0000313" key="6">
    <source>
        <dbReference type="EMBL" id="ALE52929.1"/>
    </source>
</evidence>
<accession>A0A0M4PNX7</accession>
<dbReference type="CDD" id="cd00754">
    <property type="entry name" value="Ubl_MoaD"/>
    <property type="match status" value="1"/>
</dbReference>
<evidence type="ECO:0000313" key="7">
    <source>
        <dbReference type="Proteomes" id="UP000058020"/>
    </source>
</evidence>
<gene>
    <name evidence="6" type="ORF">SP60_06800</name>
</gene>
<evidence type="ECO:0000256" key="2">
    <source>
        <dbReference type="ARBA" id="ARBA00022741"/>
    </source>
</evidence>
<dbReference type="STRING" id="1705394.SP60_06800"/>
<protein>
    <recommendedName>
        <fullName evidence="5">Molybdopterin synthase sulfur carrier subunit</fullName>
    </recommendedName>
</protein>
<keyword evidence="7" id="KW-1185">Reference proteome</keyword>
<dbReference type="InterPro" id="IPR044672">
    <property type="entry name" value="MOCS2A"/>
</dbReference>
<reference evidence="6 7" key="1">
    <citation type="journal article" date="2015" name="Genome Announc.">
        <title>Genome Sequence of 'Candidatus Thioglobus autotrophica' Strain EF1, a Chemoautotroph from the SUP05 Clade of Marine Gammaproteobacteria.</title>
        <authorList>
            <person name="Shah V."/>
            <person name="Morris R.M."/>
        </authorList>
    </citation>
    <scope>NUCLEOTIDE SEQUENCE [LARGE SCALE GENOMIC DNA]</scope>
    <source>
        <strain evidence="6 7">EF1</strain>
    </source>
</reference>
<evidence type="ECO:0000256" key="1">
    <source>
        <dbReference type="ARBA" id="ARBA00005046"/>
    </source>
</evidence>
<dbReference type="InterPro" id="IPR016155">
    <property type="entry name" value="Mopterin_synth/thiamin_S_b"/>
</dbReference>
<dbReference type="KEGG" id="tho:SP60_06800"/>
<evidence type="ECO:0000256" key="4">
    <source>
        <dbReference type="ARBA" id="ARBA00024200"/>
    </source>
</evidence>
<dbReference type="InterPro" id="IPR003749">
    <property type="entry name" value="ThiS/MoaD-like"/>
</dbReference>
<dbReference type="InterPro" id="IPR012675">
    <property type="entry name" value="Beta-grasp_dom_sf"/>
</dbReference>
<dbReference type="Gene3D" id="3.10.20.30">
    <property type="match status" value="1"/>
</dbReference>
<name>A0A0M4PNX7_9GAMM</name>
<dbReference type="SUPFAM" id="SSF54285">
    <property type="entry name" value="MoaD/ThiS"/>
    <property type="match status" value="1"/>
</dbReference>
<organism evidence="6 7">
    <name type="scientific">Candidatus Thioglobus autotrophicus</name>
    <dbReference type="NCBI Taxonomy" id="1705394"/>
    <lineage>
        <taxon>Bacteria</taxon>
        <taxon>Pseudomonadati</taxon>
        <taxon>Pseudomonadota</taxon>
        <taxon>Gammaproteobacteria</taxon>
        <taxon>Candidatus Pseudothioglobaceae</taxon>
        <taxon>Candidatus Thioglobus</taxon>
    </lineage>
</organism>
<proteinExistence type="inferred from homology"/>
<dbReference type="GO" id="GO:1990133">
    <property type="term" value="C:molybdopterin adenylyltransferase complex"/>
    <property type="evidence" value="ECO:0007669"/>
    <property type="project" value="TreeGrafter"/>
</dbReference>
<comment type="similarity">
    <text evidence="4">Belongs to the MoaD family.</text>
</comment>
<dbReference type="EMBL" id="CP010552">
    <property type="protein sequence ID" value="ALE52929.1"/>
    <property type="molecule type" value="Genomic_DNA"/>
</dbReference>
<keyword evidence="3" id="KW-0501">Molybdenum cofactor biosynthesis</keyword>
<dbReference type="Proteomes" id="UP000058020">
    <property type="component" value="Chromosome"/>
</dbReference>
<keyword evidence="2" id="KW-0547">Nucleotide-binding</keyword>
<dbReference type="PANTHER" id="PTHR33359:SF1">
    <property type="entry name" value="MOLYBDOPTERIN SYNTHASE SULFUR CARRIER SUBUNIT"/>
    <property type="match status" value="1"/>
</dbReference>
<dbReference type="PATRIC" id="fig|1705394.5.peg.1357"/>
<dbReference type="FunFam" id="3.10.20.30:FF:000010">
    <property type="entry name" value="Molybdopterin synthase sulfur carrier subunit"/>
    <property type="match status" value="1"/>
</dbReference>
<dbReference type="GO" id="GO:0006777">
    <property type="term" value="P:Mo-molybdopterin cofactor biosynthetic process"/>
    <property type="evidence" value="ECO:0007669"/>
    <property type="project" value="UniProtKB-KW"/>
</dbReference>
<dbReference type="GO" id="GO:0000166">
    <property type="term" value="F:nucleotide binding"/>
    <property type="evidence" value="ECO:0007669"/>
    <property type="project" value="UniProtKB-KW"/>
</dbReference>
<dbReference type="Pfam" id="PF02597">
    <property type="entry name" value="ThiS"/>
    <property type="match status" value="1"/>
</dbReference>
<dbReference type="RefSeq" id="WP_053951910.1">
    <property type="nucleotide sequence ID" value="NZ_CP010552.1"/>
</dbReference>
<evidence type="ECO:0000256" key="5">
    <source>
        <dbReference type="ARBA" id="ARBA00024247"/>
    </source>
</evidence>
<dbReference type="PANTHER" id="PTHR33359">
    <property type="entry name" value="MOLYBDOPTERIN SYNTHASE SULFUR CARRIER SUBUNIT"/>
    <property type="match status" value="1"/>
</dbReference>
<dbReference type="NCBIfam" id="TIGR01682">
    <property type="entry name" value="moaD"/>
    <property type="match status" value="1"/>
</dbReference>
<comment type="pathway">
    <text evidence="1">Cofactor biosynthesis; molybdopterin biosynthesis.</text>
</comment>
<dbReference type="AlphaFoldDB" id="A0A0M4PNX7"/>
<dbReference type="OrthoDB" id="9801945at2"/>
<sequence length="78" mass="8727">MKILYFASLKENLKIPSEEIEINTQISVKQLREILANKHGQHYFPENILCAVNQAIAADALVIQQTDEVAFYPPVTGG</sequence>
<evidence type="ECO:0000256" key="3">
    <source>
        <dbReference type="ARBA" id="ARBA00023150"/>
    </source>
</evidence>